<reference evidence="1 2" key="1">
    <citation type="journal article" date="2006" name="Genome Res.">
        <title>Massive genome erosion and functional adaptations provide insights into the symbiotic lifestyle of Sodalis glossinidius in the tsetse host.</title>
        <authorList>
            <person name="Toh H."/>
            <person name="Weiss B.L."/>
            <person name="Perkin S.A.H."/>
            <person name="Yamashita A."/>
            <person name="Oshima K."/>
            <person name="Hattori M."/>
            <person name="Aksoy S."/>
        </authorList>
    </citation>
    <scope>NUCLEOTIDE SEQUENCE [LARGE SCALE GENOMIC DNA]</scope>
    <source>
        <strain evidence="2">morsitans</strain>
    </source>
</reference>
<dbReference type="PANTHER" id="PTHR43194">
    <property type="entry name" value="HYDROLASE ALPHA/BETA FOLD FAMILY"/>
    <property type="match status" value="1"/>
</dbReference>
<evidence type="ECO:0000313" key="1">
    <source>
        <dbReference type="EMBL" id="BAE74799.1"/>
    </source>
</evidence>
<accession>Q2NSS6</accession>
<dbReference type="STRING" id="343509.SG1524"/>
<evidence type="ECO:0008006" key="3">
    <source>
        <dbReference type="Google" id="ProtNLM"/>
    </source>
</evidence>
<evidence type="ECO:0000313" key="2">
    <source>
        <dbReference type="Proteomes" id="UP000001932"/>
    </source>
</evidence>
<dbReference type="AlphaFoldDB" id="Q2NSS6"/>
<dbReference type="CDD" id="cd12808">
    <property type="entry name" value="Esterase_713_like-1"/>
    <property type="match status" value="1"/>
</dbReference>
<protein>
    <recommendedName>
        <fullName evidence="3">Alpha/beta hydrolase family protein</fullName>
    </recommendedName>
</protein>
<organism evidence="1 2">
    <name type="scientific">Sodalis glossinidius (strain morsitans)</name>
    <dbReference type="NCBI Taxonomy" id="343509"/>
    <lineage>
        <taxon>Bacteria</taxon>
        <taxon>Pseudomonadati</taxon>
        <taxon>Pseudomonadota</taxon>
        <taxon>Gammaproteobacteria</taxon>
        <taxon>Enterobacterales</taxon>
        <taxon>Bruguierivoracaceae</taxon>
        <taxon>Sodalis</taxon>
    </lineage>
</organism>
<dbReference type="SUPFAM" id="SSF53474">
    <property type="entry name" value="alpha/beta-Hydrolases"/>
    <property type="match status" value="1"/>
</dbReference>
<keyword evidence="2" id="KW-1185">Reference proteome</keyword>
<gene>
    <name evidence="1" type="ordered locus">SG1524</name>
</gene>
<dbReference type="EMBL" id="AP008232">
    <property type="protein sequence ID" value="BAE74799.1"/>
    <property type="molecule type" value="Genomic_DNA"/>
</dbReference>
<proteinExistence type="predicted"/>
<dbReference type="eggNOG" id="COG0596">
    <property type="taxonomic scope" value="Bacteria"/>
</dbReference>
<name>Q2NSS6_SODGM</name>
<dbReference type="InterPro" id="IPR050228">
    <property type="entry name" value="Carboxylesterase_BioH"/>
</dbReference>
<dbReference type="InterPro" id="IPR029058">
    <property type="entry name" value="AB_hydrolase_fold"/>
</dbReference>
<dbReference type="PANTHER" id="PTHR43194:SF5">
    <property type="entry name" value="PIMELOYL-[ACYL-CARRIER PROTEIN] METHYL ESTER ESTERASE"/>
    <property type="match status" value="1"/>
</dbReference>
<sequence>MPRAGTLSMDDMTDKMTLSAAYTLREMGSFYLGAPPHTVAGADVSDYVLAPGGVPVSIDPNGTTSVGQAWGQYFLPAAATHSLPLSFWHGGSLTGAMWETTPDGREGWLHYFLRHGCPVYNVDAVERGRAGWAPRDPHFSSPAILRTAEDSFCQFSIGSRVQRATPDALQAAAYPHCQFPLAAFEHFMCQVMPRWATTDDLILAAYCWLLDRIDPQIIIAHSQGTAFALRAAALRPDRVKAIVDIEPAQGGGEEALAALTDIPLLLVYGDNLHYDARWPQIRARTDAYFAQLSARGVRVDVLDLPQASLLGNFHMLMMELNNHAIAALIARWLMDIPGASRPDDGNDDDGKCEQA</sequence>
<dbReference type="HOGENOM" id="CLU_038297_2_0_6"/>
<dbReference type="KEGG" id="sgl:SG1524"/>
<dbReference type="Proteomes" id="UP000001932">
    <property type="component" value="Chromosome"/>
</dbReference>
<dbReference type="ESTHER" id="sodgm-q2nss6">
    <property type="family name" value="Bacterial_esterase"/>
</dbReference>
<dbReference type="Gene3D" id="3.40.50.1820">
    <property type="entry name" value="alpha/beta hydrolase"/>
    <property type="match status" value="1"/>
</dbReference>